<evidence type="ECO:0000256" key="3">
    <source>
        <dbReference type="ARBA" id="ARBA00022989"/>
    </source>
</evidence>
<protein>
    <submittedName>
        <fullName evidence="7">MFS transporter</fullName>
    </submittedName>
</protein>
<gene>
    <name evidence="7" type="ORF">EGT74_13995</name>
</gene>
<comment type="caution">
    <text evidence="7">The sequence shown here is derived from an EMBL/GenBank/DDBJ whole genome shotgun (WGS) entry which is preliminary data.</text>
</comment>
<feature type="transmembrane region" description="Helical" evidence="5">
    <location>
        <begin position="136"/>
        <end position="155"/>
    </location>
</feature>
<feature type="transmembrane region" description="Helical" evidence="5">
    <location>
        <begin position="198"/>
        <end position="221"/>
    </location>
</feature>
<dbReference type="PANTHER" id="PTHR42718:SF39">
    <property type="entry name" value="ACTINORHODIN TRANSPORTER-RELATED"/>
    <property type="match status" value="1"/>
</dbReference>
<dbReference type="GO" id="GO:0022857">
    <property type="term" value="F:transmembrane transporter activity"/>
    <property type="evidence" value="ECO:0007669"/>
    <property type="project" value="InterPro"/>
</dbReference>
<keyword evidence="2 5" id="KW-0812">Transmembrane</keyword>
<feature type="transmembrane region" description="Helical" evidence="5">
    <location>
        <begin position="77"/>
        <end position="97"/>
    </location>
</feature>
<feature type="transmembrane region" description="Helical" evidence="5">
    <location>
        <begin position="167"/>
        <end position="186"/>
    </location>
</feature>
<keyword evidence="4 5" id="KW-0472">Membrane</keyword>
<dbReference type="Proteomes" id="UP000278351">
    <property type="component" value="Unassembled WGS sequence"/>
</dbReference>
<comment type="subcellular location">
    <subcellularLocation>
        <location evidence="1">Membrane</location>
        <topology evidence="1">Multi-pass membrane protein</topology>
    </subcellularLocation>
</comment>
<feature type="transmembrane region" description="Helical" evidence="5">
    <location>
        <begin position="337"/>
        <end position="357"/>
    </location>
</feature>
<dbReference type="EMBL" id="RPDH01000002">
    <property type="protein sequence ID" value="RPE08175.1"/>
    <property type="molecule type" value="Genomic_DNA"/>
</dbReference>
<accession>A0A3N4PK26</accession>
<keyword evidence="8" id="KW-1185">Reference proteome</keyword>
<dbReference type="Pfam" id="PF07690">
    <property type="entry name" value="MFS_1"/>
    <property type="match status" value="1"/>
</dbReference>
<feature type="transmembrane region" description="Helical" evidence="5">
    <location>
        <begin position="303"/>
        <end position="325"/>
    </location>
</feature>
<dbReference type="CDD" id="cd17321">
    <property type="entry name" value="MFS_MMR_MDR_like"/>
    <property type="match status" value="1"/>
</dbReference>
<feature type="transmembrane region" description="Helical" evidence="5">
    <location>
        <begin position="272"/>
        <end position="297"/>
    </location>
</feature>
<name>A0A3N4PK26_9BACT</name>
<evidence type="ECO:0000313" key="7">
    <source>
        <dbReference type="EMBL" id="RPE08175.1"/>
    </source>
</evidence>
<feature type="transmembrane region" description="Helical" evidence="5">
    <location>
        <begin position="442"/>
        <end position="459"/>
    </location>
</feature>
<dbReference type="Gene3D" id="1.20.1250.20">
    <property type="entry name" value="MFS general substrate transporter like domains"/>
    <property type="match status" value="1"/>
</dbReference>
<feature type="transmembrane region" description="Helical" evidence="5">
    <location>
        <begin position="45"/>
        <end position="65"/>
    </location>
</feature>
<dbReference type="InterPro" id="IPR036259">
    <property type="entry name" value="MFS_trans_sf"/>
</dbReference>
<feature type="transmembrane region" description="Helical" evidence="5">
    <location>
        <begin position="400"/>
        <end position="422"/>
    </location>
</feature>
<feature type="transmembrane region" description="Helical" evidence="5">
    <location>
        <begin position="363"/>
        <end position="388"/>
    </location>
</feature>
<dbReference type="OrthoDB" id="783189at2"/>
<dbReference type="GO" id="GO:0016020">
    <property type="term" value="C:membrane"/>
    <property type="evidence" value="ECO:0007669"/>
    <property type="project" value="UniProtKB-SubCell"/>
</dbReference>
<proteinExistence type="predicted"/>
<reference evidence="7 8" key="1">
    <citation type="submission" date="2018-11" db="EMBL/GenBank/DDBJ databases">
        <title>Chitinophaga lutea sp.nov., isolate from arsenic contaminated soil.</title>
        <authorList>
            <person name="Zong Y."/>
        </authorList>
    </citation>
    <scope>NUCLEOTIDE SEQUENCE [LARGE SCALE GENOMIC DNA]</scope>
    <source>
        <strain evidence="7 8">ZY74</strain>
    </source>
</reference>
<evidence type="ECO:0000313" key="8">
    <source>
        <dbReference type="Proteomes" id="UP000278351"/>
    </source>
</evidence>
<dbReference type="PANTHER" id="PTHR42718">
    <property type="entry name" value="MAJOR FACILITATOR SUPERFAMILY MULTIDRUG TRANSPORTER MFSC"/>
    <property type="match status" value="1"/>
</dbReference>
<evidence type="ECO:0000256" key="2">
    <source>
        <dbReference type="ARBA" id="ARBA00022692"/>
    </source>
</evidence>
<dbReference type="SUPFAM" id="SSF103473">
    <property type="entry name" value="MFS general substrate transporter"/>
    <property type="match status" value="1"/>
</dbReference>
<organism evidence="7 8">
    <name type="scientific">Chitinophaga lutea</name>
    <dbReference type="NCBI Taxonomy" id="2488634"/>
    <lineage>
        <taxon>Bacteria</taxon>
        <taxon>Pseudomonadati</taxon>
        <taxon>Bacteroidota</taxon>
        <taxon>Chitinophagia</taxon>
        <taxon>Chitinophagales</taxon>
        <taxon>Chitinophagaceae</taxon>
        <taxon>Chitinophaga</taxon>
    </lineage>
</organism>
<evidence type="ECO:0000259" key="6">
    <source>
        <dbReference type="PROSITE" id="PS50850"/>
    </source>
</evidence>
<evidence type="ECO:0000256" key="5">
    <source>
        <dbReference type="SAM" id="Phobius"/>
    </source>
</evidence>
<evidence type="ECO:0000256" key="4">
    <source>
        <dbReference type="ARBA" id="ARBA00023136"/>
    </source>
</evidence>
<dbReference type="AlphaFoldDB" id="A0A3N4PK26"/>
<dbReference type="RefSeq" id="WP_123847175.1">
    <property type="nucleotide sequence ID" value="NZ_RPDH01000002.1"/>
</dbReference>
<evidence type="ECO:0000256" key="1">
    <source>
        <dbReference type="ARBA" id="ARBA00004141"/>
    </source>
</evidence>
<keyword evidence="3 5" id="KW-1133">Transmembrane helix</keyword>
<dbReference type="InterPro" id="IPR020846">
    <property type="entry name" value="MFS_dom"/>
</dbReference>
<dbReference type="InterPro" id="IPR011701">
    <property type="entry name" value="MFS"/>
</dbReference>
<feature type="transmembrane region" description="Helical" evidence="5">
    <location>
        <begin position="9"/>
        <end position="33"/>
    </location>
</feature>
<feature type="transmembrane region" description="Helical" evidence="5">
    <location>
        <begin position="103"/>
        <end position="124"/>
    </location>
</feature>
<sequence>MTGNPYSRWLVLLVILTAPLLYVIDIFIINISIPTIQSSLGGTQGEMQLVIAGYLLGSACFLIIGGRAGDYLGRKKIFFWGMLFFTVASCVCGMAQTMQQLNIARFLQGVSSAFMVTQSIALIQELFPEQKQRAKAIGWYGITLSIAAIIGQILGGYLAEVKTAIEGWRLIFFINVPVGITALWAIRKYLPETKRETGIGFDYSGALLLMCGLGSFIYAITEGRERGWPAWSIVLLLSGSITMVSFFYNQKKKTAAGRHPLMDTQLFKNRHFILGLLSVLFHFMFHTAYLLIVAVYLQNGLGLSALACGLYFVPHAILFMGSSILASKLLTTYGKNVLLAGLLIIFISFVLQIKMFTTESQPLLNMLLIGIYGLGNGMVLPFLLNIVLDNIPARHAGVSAGIFSTFQQIASALGICIIGGLFYNSVFQETGAAYKVALDNGLIAGIVCMMIVACMLFSLPASRQGEGRANAVSFE</sequence>
<dbReference type="Gene3D" id="1.20.1720.10">
    <property type="entry name" value="Multidrug resistance protein D"/>
    <property type="match status" value="1"/>
</dbReference>
<feature type="transmembrane region" description="Helical" evidence="5">
    <location>
        <begin position="227"/>
        <end position="248"/>
    </location>
</feature>
<feature type="domain" description="Major facilitator superfamily (MFS) profile" evidence="6">
    <location>
        <begin position="11"/>
        <end position="463"/>
    </location>
</feature>
<dbReference type="PROSITE" id="PS50850">
    <property type="entry name" value="MFS"/>
    <property type="match status" value="1"/>
</dbReference>